<reference evidence="2" key="1">
    <citation type="journal article" date="2023" name="GigaByte">
        <title>Genome assembly of the bearded iris, Iris pallida Lam.</title>
        <authorList>
            <person name="Bruccoleri R.E."/>
            <person name="Oakeley E.J."/>
            <person name="Faust A.M.E."/>
            <person name="Altorfer M."/>
            <person name="Dessus-Babus S."/>
            <person name="Burckhardt D."/>
            <person name="Oertli M."/>
            <person name="Naumann U."/>
            <person name="Petersen F."/>
            <person name="Wong J."/>
        </authorList>
    </citation>
    <scope>NUCLEOTIDE SEQUENCE</scope>
    <source>
        <strain evidence="2">GSM-AAB239-AS_SAM_17_03QT</strain>
    </source>
</reference>
<organism evidence="2 3">
    <name type="scientific">Iris pallida</name>
    <name type="common">Sweet iris</name>
    <dbReference type="NCBI Taxonomy" id="29817"/>
    <lineage>
        <taxon>Eukaryota</taxon>
        <taxon>Viridiplantae</taxon>
        <taxon>Streptophyta</taxon>
        <taxon>Embryophyta</taxon>
        <taxon>Tracheophyta</taxon>
        <taxon>Spermatophyta</taxon>
        <taxon>Magnoliopsida</taxon>
        <taxon>Liliopsida</taxon>
        <taxon>Asparagales</taxon>
        <taxon>Iridaceae</taxon>
        <taxon>Iridoideae</taxon>
        <taxon>Irideae</taxon>
        <taxon>Iris</taxon>
    </lineage>
</organism>
<keyword evidence="3" id="KW-1185">Reference proteome</keyword>
<name>A0AAX6G213_IRIPA</name>
<dbReference type="Proteomes" id="UP001140949">
    <property type="component" value="Unassembled WGS sequence"/>
</dbReference>
<protein>
    <submittedName>
        <fullName evidence="2">GPI-anchored protein 58</fullName>
    </submittedName>
</protein>
<comment type="caution">
    <text evidence="2">The sequence shown here is derived from an EMBL/GenBank/DDBJ whole genome shotgun (WGS) entry which is preliminary data.</text>
</comment>
<accession>A0AAX6G213</accession>
<evidence type="ECO:0000313" key="2">
    <source>
        <dbReference type="EMBL" id="KAJ6822670.1"/>
    </source>
</evidence>
<reference evidence="2" key="2">
    <citation type="submission" date="2023-04" db="EMBL/GenBank/DDBJ databases">
        <authorList>
            <person name="Bruccoleri R.E."/>
            <person name="Oakeley E.J."/>
            <person name="Faust A.-M."/>
            <person name="Dessus-Babus S."/>
            <person name="Altorfer M."/>
            <person name="Burckhardt D."/>
            <person name="Oertli M."/>
            <person name="Naumann U."/>
            <person name="Petersen F."/>
            <person name="Wong J."/>
        </authorList>
    </citation>
    <scope>NUCLEOTIDE SEQUENCE</scope>
    <source>
        <strain evidence="2">GSM-AAB239-AS_SAM_17_03QT</strain>
        <tissue evidence="2">Leaf</tissue>
    </source>
</reference>
<feature type="region of interest" description="Disordered" evidence="1">
    <location>
        <begin position="1"/>
        <end position="70"/>
    </location>
</feature>
<feature type="compositionally biased region" description="Low complexity" evidence="1">
    <location>
        <begin position="30"/>
        <end position="44"/>
    </location>
</feature>
<proteinExistence type="predicted"/>
<dbReference type="AlphaFoldDB" id="A0AAX6G213"/>
<dbReference type="EMBL" id="JANAVB010023999">
    <property type="protein sequence ID" value="KAJ6822670.1"/>
    <property type="molecule type" value="Genomic_DNA"/>
</dbReference>
<evidence type="ECO:0000256" key="1">
    <source>
        <dbReference type="SAM" id="MobiDB-lite"/>
    </source>
</evidence>
<sequence>MQTEHHPHFSTRQHFHPPSLVDDPPPWPAWPSATADSTSTIISTHCRHHHFDSPAPPSQSCAAPPPHRVHGRAQSRLTGLAWARGRAVAARTGGAAAAFAAVARTRG</sequence>
<gene>
    <name evidence="2" type="ORF">M6B38_386600</name>
</gene>
<evidence type="ECO:0000313" key="3">
    <source>
        <dbReference type="Proteomes" id="UP001140949"/>
    </source>
</evidence>